<comment type="caution">
    <text evidence="9">The sequence shown here is derived from an EMBL/GenBank/DDBJ whole genome shotgun (WGS) entry which is preliminary data.</text>
</comment>
<keyword evidence="3 7" id="KW-0812">Transmembrane</keyword>
<comment type="subcellular location">
    <subcellularLocation>
        <location evidence="1">Cell membrane</location>
        <topology evidence="1">Multi-pass membrane protein</topology>
    </subcellularLocation>
</comment>
<proteinExistence type="inferred from homology"/>
<dbReference type="PANTHER" id="PTHR30572">
    <property type="entry name" value="MEMBRANE COMPONENT OF TRANSPORTER-RELATED"/>
    <property type="match status" value="1"/>
</dbReference>
<feature type="transmembrane region" description="Helical" evidence="7">
    <location>
        <begin position="42"/>
        <end position="63"/>
    </location>
</feature>
<dbReference type="EMBL" id="JAATJL010000001">
    <property type="protein sequence ID" value="NJC23123.1"/>
    <property type="molecule type" value="Genomic_DNA"/>
</dbReference>
<dbReference type="PANTHER" id="PTHR30572:SF4">
    <property type="entry name" value="ABC TRANSPORTER PERMEASE YTRF"/>
    <property type="match status" value="1"/>
</dbReference>
<feature type="transmembrane region" description="Helical" evidence="7">
    <location>
        <begin position="453"/>
        <end position="472"/>
    </location>
</feature>
<evidence type="ECO:0000256" key="5">
    <source>
        <dbReference type="ARBA" id="ARBA00023136"/>
    </source>
</evidence>
<feature type="transmembrane region" description="Helical" evidence="7">
    <location>
        <begin position="1004"/>
        <end position="1030"/>
    </location>
</feature>
<evidence type="ECO:0000256" key="1">
    <source>
        <dbReference type="ARBA" id="ARBA00004651"/>
    </source>
</evidence>
<feature type="domain" description="ABC3 transporter permease C-terminal" evidence="8">
    <location>
        <begin position="955"/>
        <end position="1078"/>
    </location>
</feature>
<feature type="transmembrane region" description="Helical" evidence="7">
    <location>
        <begin position="952"/>
        <end position="976"/>
    </location>
</feature>
<keyword evidence="5 7" id="KW-0472">Membrane</keyword>
<evidence type="ECO:0000313" key="9">
    <source>
        <dbReference type="EMBL" id="NJC23123.1"/>
    </source>
</evidence>
<dbReference type="InterPro" id="IPR003838">
    <property type="entry name" value="ABC3_permease_C"/>
</dbReference>
<feature type="transmembrane region" description="Helical" evidence="7">
    <location>
        <begin position="412"/>
        <end position="432"/>
    </location>
</feature>
<dbReference type="GO" id="GO:0022857">
    <property type="term" value="F:transmembrane transporter activity"/>
    <property type="evidence" value="ECO:0007669"/>
    <property type="project" value="TreeGrafter"/>
</dbReference>
<protein>
    <recommendedName>
        <fullName evidence="8">ABC3 transporter permease C-terminal domain-containing protein</fullName>
    </recommendedName>
</protein>
<comment type="similarity">
    <text evidence="6">Belongs to the ABC-4 integral membrane protein family.</text>
</comment>
<name>A0A846RIT4_9MICC</name>
<evidence type="ECO:0000256" key="4">
    <source>
        <dbReference type="ARBA" id="ARBA00022989"/>
    </source>
</evidence>
<evidence type="ECO:0000313" key="10">
    <source>
        <dbReference type="Proteomes" id="UP000547458"/>
    </source>
</evidence>
<accession>A0A846RIT4</accession>
<feature type="transmembrane region" description="Helical" evidence="7">
    <location>
        <begin position="374"/>
        <end position="392"/>
    </location>
</feature>
<keyword evidence="4 7" id="KW-1133">Transmembrane helix</keyword>
<evidence type="ECO:0000256" key="6">
    <source>
        <dbReference type="ARBA" id="ARBA00038076"/>
    </source>
</evidence>
<keyword evidence="10" id="KW-1185">Reference proteome</keyword>
<evidence type="ECO:0000256" key="2">
    <source>
        <dbReference type="ARBA" id="ARBA00022475"/>
    </source>
</evidence>
<feature type="transmembrane region" description="Helical" evidence="7">
    <location>
        <begin position="317"/>
        <end position="342"/>
    </location>
</feature>
<gene>
    <name evidence="9" type="ORF">BJ994_002199</name>
</gene>
<evidence type="ECO:0000259" key="8">
    <source>
        <dbReference type="Pfam" id="PF02687"/>
    </source>
</evidence>
<dbReference type="GO" id="GO:0005886">
    <property type="term" value="C:plasma membrane"/>
    <property type="evidence" value="ECO:0007669"/>
    <property type="project" value="UniProtKB-SubCell"/>
</dbReference>
<dbReference type="Proteomes" id="UP000547458">
    <property type="component" value="Unassembled WGS sequence"/>
</dbReference>
<feature type="transmembrane region" description="Helical" evidence="7">
    <location>
        <begin position="1050"/>
        <end position="1071"/>
    </location>
</feature>
<feature type="transmembrane region" description="Helical" evidence="7">
    <location>
        <begin position="492"/>
        <end position="514"/>
    </location>
</feature>
<reference evidence="9 10" key="1">
    <citation type="submission" date="2020-03" db="EMBL/GenBank/DDBJ databases">
        <title>Sequencing the genomes of 1000 actinobacteria strains.</title>
        <authorList>
            <person name="Klenk H.-P."/>
        </authorList>
    </citation>
    <scope>NUCLEOTIDE SEQUENCE [LARGE SCALE GENOMIC DNA]</scope>
    <source>
        <strain evidence="9 10">DSM 16403</strain>
    </source>
</reference>
<evidence type="ECO:0000256" key="3">
    <source>
        <dbReference type="ARBA" id="ARBA00022692"/>
    </source>
</evidence>
<dbReference type="AlphaFoldDB" id="A0A846RIT4"/>
<dbReference type="InterPro" id="IPR050250">
    <property type="entry name" value="Macrolide_Exporter_MacB"/>
</dbReference>
<feature type="transmembrane region" description="Helical" evidence="7">
    <location>
        <begin position="543"/>
        <end position="564"/>
    </location>
</feature>
<keyword evidence="2" id="KW-1003">Cell membrane</keyword>
<evidence type="ECO:0000256" key="7">
    <source>
        <dbReference type="SAM" id="Phobius"/>
    </source>
</evidence>
<dbReference type="Pfam" id="PF02687">
    <property type="entry name" value="FtsX"/>
    <property type="match status" value="1"/>
</dbReference>
<sequence>MARVIRWPALGAPGQQPQHPGGRAFYVLAHLAFRRAGSRRGLLTLIALSLAFITAVLGGISGYTQLAATEALRSLASASGTQGYFRIHTTIADDAEPQRAATTAIFSELGLDDGLRITPAPYSPPRPLVPSGGTATNLPAELTFLPVGASPTTTPAEGSLDAFAPGSNQETASGPIPAAMQASTAESLGIAVGDTVALEGADGTVRLELVATLEPSGADAALLDPVPVQGAESEPTAVVVPPEAIPLLSGQPKIQWVFTVNAETVSAAALSGLADGLRELPELMGADPTINDGGVIPSGELAALLGAAADATQAVRAIVPIAIILLIALSAVTVVQFARLLAGTRTIEDRLISARGSTAGQHAAVAAFEMVPRAAGGALLGWAVAVMLGPLLSTGSETEYLEGVAEFAAASWTVPLLCATLAAAVFIGVALLDAVRARGSGAEARRGAQVASFGILALLVAATGISVWQFLLYRSPLSETASGALAVNPLAAPAPALLLLACTALALLITGWSARRVEHRAAARTALGIPLAARQVSRRIASYIIPIALVTVTVGSATFTAAYAQTTSQSQEAAAQLGNGSDVRVTLPGPLVVRSPEDIPDLEPYAAIDSVSAASLAYRGEARLASVTVPLLAVDAAKLPGLLSAGGSTVDAGHLASSLAYEPPVPEPALVLRPSATQVRMQLTSNAMSGVTDGAANRRATITAWIRTEQGFLVPLPAGTLTLSGPGERAHSLSFPLPENLDPVAIAAVDIALERAAVSSSYELEITSIASDGGVGTGETRFTDDSSLGMVNGLFGVAQSGIEPLEEGVGVRFPEEGSVFGTAQVRLIPDAQNQPPLPLALTSQLMAELDLAVGDPVSLRPGGVEIAGVVGAVSPVLPGTTESVAALTDLQAYGQAWLGSSSTQPRPGEIWLASGDRASTSAAAAAIAGPGSTVTSADNSLIARFLSPATTALWIGAIGTLLVGGAALTASIVTLVQSRRSEVAVLRALGMQARDQVRGRRWEVLSVGAAAVVLGLLAGLGVSALTVSLLAEAVVVNAAESLRAPLSVAVVPLCAVLAAQVLILLLSSWFYGERVRRQALSPTQAVDAL</sequence>
<organism evidence="9 10">
    <name type="scientific">Arthrobacter pigmenti</name>
    <dbReference type="NCBI Taxonomy" id="271432"/>
    <lineage>
        <taxon>Bacteria</taxon>
        <taxon>Bacillati</taxon>
        <taxon>Actinomycetota</taxon>
        <taxon>Actinomycetes</taxon>
        <taxon>Micrococcales</taxon>
        <taxon>Micrococcaceae</taxon>
        <taxon>Arthrobacter</taxon>
    </lineage>
</organism>